<evidence type="ECO:0000313" key="3">
    <source>
        <dbReference type="EMBL" id="KKA20642.1"/>
    </source>
</evidence>
<dbReference type="Proteomes" id="UP000053958">
    <property type="component" value="Unassembled WGS sequence"/>
</dbReference>
<dbReference type="Pfam" id="PF12222">
    <property type="entry name" value="PNGaseA"/>
    <property type="match status" value="1"/>
</dbReference>
<organism evidence="3 4">
    <name type="scientific">Rasamsonia emersonii (strain ATCC 16479 / CBS 393.64 / IMI 116815)</name>
    <dbReference type="NCBI Taxonomy" id="1408163"/>
    <lineage>
        <taxon>Eukaryota</taxon>
        <taxon>Fungi</taxon>
        <taxon>Dikarya</taxon>
        <taxon>Ascomycota</taxon>
        <taxon>Pezizomycotina</taxon>
        <taxon>Eurotiomycetes</taxon>
        <taxon>Eurotiomycetidae</taxon>
        <taxon>Eurotiales</taxon>
        <taxon>Trichocomaceae</taxon>
        <taxon>Rasamsonia</taxon>
    </lineage>
</organism>
<dbReference type="EMBL" id="LASV01000243">
    <property type="protein sequence ID" value="KKA20642.1"/>
    <property type="molecule type" value="Genomic_DNA"/>
</dbReference>
<name>A0A0F4YQU9_RASE3</name>
<feature type="domain" description="Peptide N-acetyl-beta-D-glucosaminyl asparaginase amidase A N-terminal" evidence="2">
    <location>
        <begin position="50"/>
        <end position="373"/>
    </location>
</feature>
<reference evidence="3 4" key="1">
    <citation type="submission" date="2015-04" db="EMBL/GenBank/DDBJ databases">
        <authorList>
            <person name="Heijne W.H."/>
            <person name="Fedorova N.D."/>
            <person name="Nierman W.C."/>
            <person name="Vollebregt A.W."/>
            <person name="Zhao Z."/>
            <person name="Wu L."/>
            <person name="Kumar M."/>
            <person name="Stam H."/>
            <person name="van den Berg M.A."/>
            <person name="Pel H.J."/>
        </authorList>
    </citation>
    <scope>NUCLEOTIDE SEQUENCE [LARGE SCALE GENOMIC DNA]</scope>
    <source>
        <strain evidence="3 4">CBS 393.64</strain>
    </source>
</reference>
<feature type="signal peptide" evidence="1">
    <location>
        <begin position="1"/>
        <end position="22"/>
    </location>
</feature>
<dbReference type="RefSeq" id="XP_013327254.1">
    <property type="nucleotide sequence ID" value="XM_013471800.1"/>
</dbReference>
<sequence length="612" mass="66609">MIMRTLCCLVCILFGFYPFVLALDGRSALVHRQAQQNSSAVLVDFQVYKPVEFVPESTGCNEVLLLMEHQFAFSYGHPFVGNYVPPACDFDTVRINLTVTSQGRQYDRLALMFLGDIEVFRTSTAEPTTNGIIWTYIKEMSQYLALWKTPQKLIFDLGNLIDNTYTGPYNVTLTASFTKQNNVRVADVILPISSRQSANNVSSAFNVPGDNATVALKIPQTASRAIVSISACGQSTEEFWWSNVFSQDTDDFNSTVGELYGYSPFREIQLLIDGVLAGVVWPFPIIFTGGVAPGFWRPIVGIDAFDLREPEIDISPFLPLLTDGKAHSFQIKVVGLNTPPNGPVTLSQSVGSYWVVTGKVFVYLDDGTTNNSVNASERRVLPKVVAPKPEFTITRNLVQNSRTGANESLSYSVKGKRTFSITSGSTSWTQTLSYSNVGLLNQQGISQRNILSTTGESSSSGIGLDGTQTEYRTTFNYPLDVNTTYGIGKNSLTINALMSRGLEISSTGGLGISTYTLTSGPSDLQTKQWGTAYYSSITGGSSLSSGETTDKFTETSGGTTYNRYVRAVNGTVIDNGQNSEPISPLAQSGWRFSPGRASVRSILGRGPGKLYG</sequence>
<proteinExistence type="predicted"/>
<feature type="chain" id="PRO_5002481988" description="Peptide N-acetyl-beta-D-glucosaminyl asparaginase amidase A N-terminal domain-containing protein" evidence="1">
    <location>
        <begin position="23"/>
        <end position="612"/>
    </location>
</feature>
<keyword evidence="1" id="KW-0732">Signal</keyword>
<evidence type="ECO:0000259" key="2">
    <source>
        <dbReference type="Pfam" id="PF12222"/>
    </source>
</evidence>
<dbReference type="Pfam" id="PF25156">
    <property type="entry name" value="PNGase_A_C"/>
    <property type="match status" value="1"/>
</dbReference>
<accession>A0A0F4YQU9</accession>
<comment type="caution">
    <text evidence="3">The sequence shown here is derived from an EMBL/GenBank/DDBJ whole genome shotgun (WGS) entry which is preliminary data.</text>
</comment>
<dbReference type="PANTHER" id="PTHR31104">
    <property type="entry name" value="PEPTIDE-N4-(N-ACETYL-BETA-GLUCOSAMINYL)ASPARAGINE AMIDASE A PROTEIN"/>
    <property type="match status" value="1"/>
</dbReference>
<evidence type="ECO:0000313" key="4">
    <source>
        <dbReference type="Proteomes" id="UP000053958"/>
    </source>
</evidence>
<keyword evidence="4" id="KW-1185">Reference proteome</keyword>
<dbReference type="InterPro" id="IPR056948">
    <property type="entry name" value="PNGaseA_N"/>
</dbReference>
<evidence type="ECO:0000256" key="1">
    <source>
        <dbReference type="SAM" id="SignalP"/>
    </source>
</evidence>
<dbReference type="OrthoDB" id="1612078at2759"/>
<protein>
    <recommendedName>
        <fullName evidence="2">Peptide N-acetyl-beta-D-glucosaminyl asparaginase amidase A N-terminal domain-containing protein</fullName>
    </recommendedName>
</protein>
<gene>
    <name evidence="3" type="ORF">T310_5319</name>
</gene>
<dbReference type="STRING" id="1408163.A0A0F4YQU9"/>
<dbReference type="GeneID" id="25317664"/>
<dbReference type="AlphaFoldDB" id="A0A0F4YQU9"/>
<dbReference type="InterPro" id="IPR021102">
    <property type="entry name" value="PNGase_A"/>
</dbReference>